<evidence type="ECO:0000313" key="15">
    <source>
        <dbReference type="Proteomes" id="UP001143307"/>
    </source>
</evidence>
<evidence type="ECO:0000256" key="6">
    <source>
        <dbReference type="ARBA" id="ARBA00022777"/>
    </source>
</evidence>
<dbReference type="Gene3D" id="1.10.287.130">
    <property type="match status" value="1"/>
</dbReference>
<dbReference type="InterPro" id="IPR003594">
    <property type="entry name" value="HATPase_dom"/>
</dbReference>
<dbReference type="Pfam" id="PF02518">
    <property type="entry name" value="HATPase_c"/>
    <property type="match status" value="1"/>
</dbReference>
<keyword evidence="11" id="KW-0732">Signal</keyword>
<dbReference type="SUPFAM" id="SSF47384">
    <property type="entry name" value="Homodimeric domain of signal transducing histidine kinase"/>
    <property type="match status" value="1"/>
</dbReference>
<keyword evidence="4" id="KW-0808">Transferase</keyword>
<evidence type="ECO:0000256" key="1">
    <source>
        <dbReference type="ARBA" id="ARBA00000085"/>
    </source>
</evidence>
<dbReference type="InterPro" id="IPR000014">
    <property type="entry name" value="PAS"/>
</dbReference>
<dbReference type="SUPFAM" id="SSF55785">
    <property type="entry name" value="PYP-like sensor domain (PAS domain)"/>
    <property type="match status" value="1"/>
</dbReference>
<dbReference type="Gene3D" id="3.30.565.10">
    <property type="entry name" value="Histidine kinase-like ATPase, C-terminal domain"/>
    <property type="match status" value="1"/>
</dbReference>
<dbReference type="CDD" id="cd00130">
    <property type="entry name" value="PAS"/>
    <property type="match status" value="1"/>
</dbReference>
<dbReference type="EMBL" id="SHNP01000006">
    <property type="protein sequence ID" value="MCX2975191.1"/>
    <property type="molecule type" value="Genomic_DNA"/>
</dbReference>
<keyword evidence="9" id="KW-0175">Coiled coil</keyword>
<dbReference type="Pfam" id="PF00989">
    <property type="entry name" value="PAS"/>
    <property type="match status" value="1"/>
</dbReference>
<feature type="signal peptide" evidence="11">
    <location>
        <begin position="1"/>
        <end position="23"/>
    </location>
</feature>
<feature type="domain" description="Histidine kinase" evidence="12">
    <location>
        <begin position="253"/>
        <end position="483"/>
    </location>
</feature>
<feature type="domain" description="PAS" evidence="13">
    <location>
        <begin position="123"/>
        <end position="168"/>
    </location>
</feature>
<keyword evidence="10" id="KW-0812">Transmembrane</keyword>
<sequence length="483" mass="54082">MATTIVKKLLACLLISASQPALADIFAAFRFEDGDTNWQYVANTTGTVLIIALSYTLVRLFLNIRKAGRYNRELEEIRGQLEDRVRTRTATLDESNRQLKKNHAVLESEISKHQATAERLQQSESYITSIMQSMPLMLIGLDREGSITQWNTRAEEVSGLQEPEVLGKKIWQAYPSITVTPEQIDEAITNDCTLTVKHSQRGAYHFDITIYPLIDQPEPGVVVLIDDVTQRVTAENMLIERDKMSSMGELAGSLAHDVSTPVNAMLMDIREVQSRIAKLECETATDPAPMLEDALLRGEQVSRVISNLLEFSSLQAGEMKLADIPDVVDHSLELATAALTSSSGLQFRDVDIETSYEEGLPPIPCHETELQQVLLSLLRHCVNALGEIEREGFVPKVTLQVSQFYDALWLKVQHNGRGLSLQEQQALFEPFFADSRDVSGDDYDASRRLSYPYFIITEQHRGQLAVTSDINDGTTFHIELQLA</sequence>
<dbReference type="NCBIfam" id="TIGR00229">
    <property type="entry name" value="sensory_box"/>
    <property type="match status" value="1"/>
</dbReference>
<keyword evidence="6" id="KW-0418">Kinase</keyword>
<keyword evidence="8" id="KW-0902">Two-component regulatory system</keyword>
<reference evidence="14" key="1">
    <citation type="submission" date="2019-02" db="EMBL/GenBank/DDBJ databases">
        <authorList>
            <person name="Li S.-H."/>
        </authorList>
    </citation>
    <scope>NUCLEOTIDE SEQUENCE</scope>
    <source>
        <strain evidence="14">IMCC8485</strain>
    </source>
</reference>
<dbReference type="SMART" id="SM00388">
    <property type="entry name" value="HisKA"/>
    <property type="match status" value="1"/>
</dbReference>
<organism evidence="14 15">
    <name type="scientific">Candidatus Seongchinamella marina</name>
    <dbReference type="NCBI Taxonomy" id="2518990"/>
    <lineage>
        <taxon>Bacteria</taxon>
        <taxon>Pseudomonadati</taxon>
        <taxon>Pseudomonadota</taxon>
        <taxon>Gammaproteobacteria</taxon>
        <taxon>Cellvibrionales</taxon>
        <taxon>Halieaceae</taxon>
        <taxon>Seongchinamella</taxon>
    </lineage>
</organism>
<evidence type="ECO:0000256" key="7">
    <source>
        <dbReference type="ARBA" id="ARBA00022840"/>
    </source>
</evidence>
<keyword evidence="7" id="KW-0067">ATP-binding</keyword>
<dbReference type="InterPro" id="IPR013767">
    <property type="entry name" value="PAS_fold"/>
</dbReference>
<comment type="caution">
    <text evidence="14">The sequence shown here is derived from an EMBL/GenBank/DDBJ whole genome shotgun (WGS) entry which is preliminary data.</text>
</comment>
<evidence type="ECO:0000256" key="9">
    <source>
        <dbReference type="SAM" id="Coils"/>
    </source>
</evidence>
<keyword evidence="10" id="KW-0472">Membrane</keyword>
<dbReference type="InterPro" id="IPR035965">
    <property type="entry name" value="PAS-like_dom_sf"/>
</dbReference>
<evidence type="ECO:0000256" key="5">
    <source>
        <dbReference type="ARBA" id="ARBA00022741"/>
    </source>
</evidence>
<dbReference type="RefSeq" id="WP_279253847.1">
    <property type="nucleotide sequence ID" value="NZ_SHNP01000006.1"/>
</dbReference>
<dbReference type="InterPro" id="IPR036097">
    <property type="entry name" value="HisK_dim/P_sf"/>
</dbReference>
<dbReference type="InterPro" id="IPR036890">
    <property type="entry name" value="HATPase_C_sf"/>
</dbReference>
<dbReference type="InterPro" id="IPR003661">
    <property type="entry name" value="HisK_dim/P_dom"/>
</dbReference>
<feature type="coiled-coil region" evidence="9">
    <location>
        <begin position="96"/>
        <end position="123"/>
    </location>
</feature>
<protein>
    <recommendedName>
        <fullName evidence="2">histidine kinase</fullName>
        <ecNumber evidence="2">2.7.13.3</ecNumber>
    </recommendedName>
</protein>
<dbReference type="SMART" id="SM00091">
    <property type="entry name" value="PAS"/>
    <property type="match status" value="1"/>
</dbReference>
<dbReference type="Gene3D" id="3.30.450.20">
    <property type="entry name" value="PAS domain"/>
    <property type="match status" value="1"/>
</dbReference>
<dbReference type="SUPFAM" id="SSF55874">
    <property type="entry name" value="ATPase domain of HSP90 chaperone/DNA topoisomerase II/histidine kinase"/>
    <property type="match status" value="1"/>
</dbReference>
<keyword evidence="3" id="KW-0597">Phosphoprotein</keyword>
<evidence type="ECO:0000256" key="10">
    <source>
        <dbReference type="SAM" id="Phobius"/>
    </source>
</evidence>
<dbReference type="EC" id="2.7.13.3" evidence="2"/>
<gene>
    <name evidence="14" type="ORF">EYC87_16530</name>
</gene>
<evidence type="ECO:0000256" key="3">
    <source>
        <dbReference type="ARBA" id="ARBA00022553"/>
    </source>
</evidence>
<accession>A0ABT3SYW2</accession>
<proteinExistence type="predicted"/>
<dbReference type="CDD" id="cd00082">
    <property type="entry name" value="HisKA"/>
    <property type="match status" value="1"/>
</dbReference>
<dbReference type="InterPro" id="IPR005467">
    <property type="entry name" value="His_kinase_dom"/>
</dbReference>
<keyword evidence="10" id="KW-1133">Transmembrane helix</keyword>
<evidence type="ECO:0000256" key="2">
    <source>
        <dbReference type="ARBA" id="ARBA00012438"/>
    </source>
</evidence>
<evidence type="ECO:0000259" key="12">
    <source>
        <dbReference type="PROSITE" id="PS50109"/>
    </source>
</evidence>
<dbReference type="PROSITE" id="PS50112">
    <property type="entry name" value="PAS"/>
    <property type="match status" value="1"/>
</dbReference>
<feature type="transmembrane region" description="Helical" evidence="10">
    <location>
        <begin position="39"/>
        <end position="62"/>
    </location>
</feature>
<evidence type="ECO:0000256" key="11">
    <source>
        <dbReference type="SAM" id="SignalP"/>
    </source>
</evidence>
<evidence type="ECO:0000256" key="4">
    <source>
        <dbReference type="ARBA" id="ARBA00022679"/>
    </source>
</evidence>
<evidence type="ECO:0000256" key="8">
    <source>
        <dbReference type="ARBA" id="ARBA00023012"/>
    </source>
</evidence>
<dbReference type="PANTHER" id="PTHR43065">
    <property type="entry name" value="SENSOR HISTIDINE KINASE"/>
    <property type="match status" value="1"/>
</dbReference>
<comment type="catalytic activity">
    <reaction evidence="1">
        <text>ATP + protein L-histidine = ADP + protein N-phospho-L-histidine.</text>
        <dbReference type="EC" id="2.7.13.3"/>
    </reaction>
</comment>
<keyword evidence="15" id="KW-1185">Reference proteome</keyword>
<evidence type="ECO:0000313" key="14">
    <source>
        <dbReference type="EMBL" id="MCX2975191.1"/>
    </source>
</evidence>
<feature type="chain" id="PRO_5045917204" description="histidine kinase" evidence="11">
    <location>
        <begin position="24"/>
        <end position="483"/>
    </location>
</feature>
<dbReference type="Proteomes" id="UP001143307">
    <property type="component" value="Unassembled WGS sequence"/>
</dbReference>
<keyword evidence="5" id="KW-0547">Nucleotide-binding</keyword>
<dbReference type="PANTHER" id="PTHR43065:SF42">
    <property type="entry name" value="TWO-COMPONENT SENSOR PPRA"/>
    <property type="match status" value="1"/>
</dbReference>
<name>A0ABT3SYW2_9GAMM</name>
<evidence type="ECO:0000259" key="13">
    <source>
        <dbReference type="PROSITE" id="PS50112"/>
    </source>
</evidence>
<dbReference type="PROSITE" id="PS50109">
    <property type="entry name" value="HIS_KIN"/>
    <property type="match status" value="1"/>
</dbReference>